<evidence type="ECO:0000256" key="10">
    <source>
        <dbReference type="ARBA" id="ARBA00022729"/>
    </source>
</evidence>
<keyword evidence="16" id="KW-0325">Glycoprotein</keyword>
<feature type="binding site" evidence="19">
    <location>
        <position position="367"/>
    </location>
    <ligand>
        <name>Zn(2+)</name>
        <dbReference type="ChEBI" id="CHEBI:29105"/>
        <note>catalytic</note>
    </ligand>
</feature>
<keyword evidence="12 19" id="KW-0862">Zinc</keyword>
<evidence type="ECO:0000259" key="22">
    <source>
        <dbReference type="Pfam" id="PF01433"/>
    </source>
</evidence>
<dbReference type="InterPro" id="IPR050344">
    <property type="entry name" value="Peptidase_M1_aminopeptidases"/>
</dbReference>
<dbReference type="GO" id="GO:0006508">
    <property type="term" value="P:proteolysis"/>
    <property type="evidence" value="ECO:0007669"/>
    <property type="project" value="UniProtKB-KW"/>
</dbReference>
<evidence type="ECO:0000256" key="4">
    <source>
        <dbReference type="ARBA" id="ARBA00012564"/>
    </source>
</evidence>
<dbReference type="PRINTS" id="PR00756">
    <property type="entry name" value="ALADIPTASE"/>
</dbReference>
<evidence type="ECO:0000313" key="25">
    <source>
        <dbReference type="EMBL" id="KAJ3664933.1"/>
    </source>
</evidence>
<keyword evidence="9 19" id="KW-0479">Metal-binding</keyword>
<dbReference type="InterPro" id="IPR042097">
    <property type="entry name" value="Aminopeptidase_N-like_N_sf"/>
</dbReference>
<keyword evidence="11" id="KW-0378">Hydrolase</keyword>
<dbReference type="Gene3D" id="2.60.40.1730">
    <property type="entry name" value="tricorn interacting facor f3 domain"/>
    <property type="match status" value="1"/>
</dbReference>
<comment type="catalytic activity">
    <reaction evidence="1">
        <text>Release of an N-terminal amino acid, Xaa-|-Yaa- from a peptide, amide or arylamide. Xaa is preferably Ala, but may be most amino acids including Pro (slow action). When a terminal hydrophobic residue is followed by a prolyl residue, the two may be released as an intact Xaa-Pro dipeptide.</text>
        <dbReference type="EC" id="3.4.11.2"/>
    </reaction>
</comment>
<dbReference type="InterPro" id="IPR024571">
    <property type="entry name" value="ERAP1-like_C_dom"/>
</dbReference>
<dbReference type="InterPro" id="IPR034016">
    <property type="entry name" value="M1_APN-typ"/>
</dbReference>
<gene>
    <name evidence="25" type="ORF">Zmor_000465</name>
</gene>
<dbReference type="Pfam" id="PF01433">
    <property type="entry name" value="Peptidase_M1"/>
    <property type="match status" value="1"/>
</dbReference>
<evidence type="ECO:0000256" key="17">
    <source>
        <dbReference type="ARBA" id="ARBA00023288"/>
    </source>
</evidence>
<feature type="binding site" evidence="19">
    <location>
        <position position="344"/>
    </location>
    <ligand>
        <name>Zn(2+)</name>
        <dbReference type="ChEBI" id="CHEBI:29105"/>
        <note>catalytic</note>
    </ligand>
</feature>
<dbReference type="GO" id="GO:0043171">
    <property type="term" value="P:peptide catabolic process"/>
    <property type="evidence" value="ECO:0007669"/>
    <property type="project" value="TreeGrafter"/>
</dbReference>
<sequence length="1020" mass="114611">MLRLLIFLIAYACATPIEPKADLQDYRLPDGAVAIEKYDIELKIEDNFFEENQFGGIVSIWFTNLQATNEIKLHANKISFSETKLFRIEVNGEDEDVDIPIELTQDSFTSDVNTDVLTVESTEVLAADTRYKLYFVYDAVLRTDEMYGFYKSYYIGPDEEKRYLGTTQFQPTSARKAFPCFDEPGYKAMFDIKIRRPKDLLPLALGNTEGIDVDDPEYPNFVVTTFETTPKMSTYLIAFIVSDFDCTESSENPIHSVCSRKEAATARALAVDFGPKLIDVMEKITDIKYLDSGIGKMHQVAIPDFSAGAMENWGLLTYRETGLLYDPAESSNSYKQSIQNVISHEIAHMWFGNLVTCKWWSNTFLNEGFARLYQYFATSEVETTWELDKQFVTAQVQPMLVNDAAPSAAALSQEAYTQAQVSSRFGSVSYNKGGSIFRMLQHVMGVSNFNQGLNRYLNDNKFAATVPEDLWSGIAPSIPDGILPEGTNLSKVMDSWINRAGFPLLHVEYTDGTITIKQKRYVLSGTPDPNDVWYVPIAYTLSTDVDKFENMSARAWLLPDTPLAIEAVLEDSDWIILNNQQIGYYRVQYDDDLLNRIETLLKSNNFGDVHELNRAHLVDDIYNLAKIDVYKYERVFQLFDFLKSETSYYTWNSALTAFSNMLSRTGDERIREALSEHILDLLQTVYQSVPFDERKDDEQIYTFNRVQAITWACRLNQEDCKNKAVAAFNTYVETKEKPDKNLKSVIYCNGLRHSTDIKTDWDFLWSEYSTTKLATEQATILSALGCAKDPDVLNEFLTKSITEDSGIRQQDASSVFSTVYTQNPEGVDIAYDFLISNWRDISNYYGSMNALNNLFSGLAARFNKEEQVQKLRDFLANPETDFPETVLTAATTALASAEANLEQTAEFEKQLTEFFKLDSESSTDSSSDSTTESSSDPSTDSSSDSTTESSSEPTADPSSDPTADPSSDPTSDPSDSTSDDISDPGSTSAPTDAPDGSASLTIGMTSVVSTLLVLCYQFLF</sequence>
<keyword evidence="26" id="KW-1185">Reference proteome</keyword>
<dbReference type="FunFam" id="2.60.40.1910:FF:000008">
    <property type="entry name" value="Aminopeptidase"/>
    <property type="match status" value="1"/>
</dbReference>
<feature type="domain" description="ERAP1-like C-terminal" evidence="23">
    <location>
        <begin position="574"/>
        <end position="879"/>
    </location>
</feature>
<dbReference type="Gene3D" id="1.10.390.10">
    <property type="entry name" value="Neutral Protease Domain 2"/>
    <property type="match status" value="1"/>
</dbReference>
<evidence type="ECO:0000256" key="7">
    <source>
        <dbReference type="ARBA" id="ARBA00022622"/>
    </source>
</evidence>
<dbReference type="GO" id="GO:0098552">
    <property type="term" value="C:side of membrane"/>
    <property type="evidence" value="ECO:0007669"/>
    <property type="project" value="UniProtKB-KW"/>
</dbReference>
<feature type="domain" description="Peptidase M1 membrane alanine aminopeptidase" evidence="22">
    <location>
        <begin position="271"/>
        <end position="496"/>
    </location>
</feature>
<name>A0AA38IWA5_9CUCU</name>
<evidence type="ECO:0000256" key="16">
    <source>
        <dbReference type="ARBA" id="ARBA00023180"/>
    </source>
</evidence>
<dbReference type="GO" id="GO:0005886">
    <property type="term" value="C:plasma membrane"/>
    <property type="evidence" value="ECO:0007669"/>
    <property type="project" value="UniProtKB-SubCell"/>
</dbReference>
<evidence type="ECO:0000259" key="23">
    <source>
        <dbReference type="Pfam" id="PF11838"/>
    </source>
</evidence>
<dbReference type="InterPro" id="IPR045357">
    <property type="entry name" value="Aminopeptidase_N-like_N"/>
</dbReference>
<dbReference type="GO" id="GO:0005737">
    <property type="term" value="C:cytoplasm"/>
    <property type="evidence" value="ECO:0007669"/>
    <property type="project" value="TreeGrafter"/>
</dbReference>
<dbReference type="SUPFAM" id="SSF48371">
    <property type="entry name" value="ARM repeat"/>
    <property type="match status" value="1"/>
</dbReference>
<evidence type="ECO:0000256" key="2">
    <source>
        <dbReference type="ARBA" id="ARBA00004609"/>
    </source>
</evidence>
<dbReference type="EC" id="3.4.11.2" evidence="4"/>
<reference evidence="25" key="1">
    <citation type="journal article" date="2023" name="G3 (Bethesda)">
        <title>Whole genome assemblies of Zophobas morio and Tenebrio molitor.</title>
        <authorList>
            <person name="Kaur S."/>
            <person name="Stinson S.A."/>
            <person name="diCenzo G.C."/>
        </authorList>
    </citation>
    <scope>NUCLEOTIDE SEQUENCE</scope>
    <source>
        <strain evidence="25">QUZm001</strain>
    </source>
</reference>
<proteinExistence type="inferred from homology"/>
<keyword evidence="7" id="KW-0336">GPI-anchor</keyword>
<evidence type="ECO:0000256" key="18">
    <source>
        <dbReference type="PIRSR" id="PIRSR634016-1"/>
    </source>
</evidence>
<comment type="similarity">
    <text evidence="3">Belongs to the peptidase M1 family.</text>
</comment>
<accession>A0AA38IWA5</accession>
<dbReference type="SUPFAM" id="SSF63737">
    <property type="entry name" value="Leukotriene A4 hydrolase N-terminal domain"/>
    <property type="match status" value="1"/>
</dbReference>
<evidence type="ECO:0000256" key="8">
    <source>
        <dbReference type="ARBA" id="ARBA00022670"/>
    </source>
</evidence>
<dbReference type="Gene3D" id="1.25.50.20">
    <property type="match status" value="1"/>
</dbReference>
<dbReference type="SUPFAM" id="SSF55486">
    <property type="entry name" value="Metalloproteases ('zincins'), catalytic domain"/>
    <property type="match status" value="1"/>
</dbReference>
<evidence type="ECO:0000256" key="1">
    <source>
        <dbReference type="ARBA" id="ARBA00000098"/>
    </source>
</evidence>
<feature type="compositionally biased region" description="Low complexity" evidence="21">
    <location>
        <begin position="920"/>
        <end position="976"/>
    </location>
</feature>
<evidence type="ECO:0000256" key="9">
    <source>
        <dbReference type="ARBA" id="ARBA00022723"/>
    </source>
</evidence>
<evidence type="ECO:0000256" key="21">
    <source>
        <dbReference type="SAM" id="MobiDB-lite"/>
    </source>
</evidence>
<dbReference type="InterPro" id="IPR001930">
    <property type="entry name" value="Peptidase_M1"/>
</dbReference>
<keyword evidence="8" id="KW-0645">Protease</keyword>
<dbReference type="GO" id="GO:0008270">
    <property type="term" value="F:zinc ion binding"/>
    <property type="evidence" value="ECO:0007669"/>
    <property type="project" value="InterPro"/>
</dbReference>
<evidence type="ECO:0000256" key="20">
    <source>
        <dbReference type="PIRSR" id="PIRSR634016-4"/>
    </source>
</evidence>
<dbReference type="PANTHER" id="PTHR11533">
    <property type="entry name" value="PROTEASE M1 ZINC METALLOPROTEASE"/>
    <property type="match status" value="1"/>
</dbReference>
<evidence type="ECO:0000256" key="19">
    <source>
        <dbReference type="PIRSR" id="PIRSR634016-3"/>
    </source>
</evidence>
<protein>
    <recommendedName>
        <fullName evidence="5">Aminopeptidase N</fullName>
        <ecNumber evidence="4">3.4.11.2</ecNumber>
    </recommendedName>
</protein>
<evidence type="ECO:0000259" key="24">
    <source>
        <dbReference type="Pfam" id="PF17900"/>
    </source>
</evidence>
<dbReference type="GO" id="GO:0005615">
    <property type="term" value="C:extracellular space"/>
    <property type="evidence" value="ECO:0007669"/>
    <property type="project" value="TreeGrafter"/>
</dbReference>
<evidence type="ECO:0000256" key="15">
    <source>
        <dbReference type="ARBA" id="ARBA00023157"/>
    </source>
</evidence>
<dbReference type="EMBL" id="JALNTZ010000001">
    <property type="protein sequence ID" value="KAJ3664933.1"/>
    <property type="molecule type" value="Genomic_DNA"/>
</dbReference>
<evidence type="ECO:0000256" key="14">
    <source>
        <dbReference type="ARBA" id="ARBA00023136"/>
    </source>
</evidence>
<evidence type="ECO:0000256" key="5">
    <source>
        <dbReference type="ARBA" id="ARBA00015611"/>
    </source>
</evidence>
<evidence type="ECO:0000256" key="13">
    <source>
        <dbReference type="ARBA" id="ARBA00023049"/>
    </source>
</evidence>
<feature type="domain" description="Aminopeptidase N-like N-terminal" evidence="24">
    <location>
        <begin position="36"/>
        <end position="236"/>
    </location>
</feature>
<keyword evidence="14" id="KW-0472">Membrane</keyword>
<dbReference type="FunFam" id="1.25.50.20:FF:000001">
    <property type="entry name" value="Aminopeptidase"/>
    <property type="match status" value="1"/>
</dbReference>
<feature type="region of interest" description="Disordered" evidence="21">
    <location>
        <begin position="918"/>
        <end position="1000"/>
    </location>
</feature>
<dbReference type="GO" id="GO:0070006">
    <property type="term" value="F:metalloaminopeptidase activity"/>
    <property type="evidence" value="ECO:0007669"/>
    <property type="project" value="TreeGrafter"/>
</dbReference>
<dbReference type="GO" id="GO:0016285">
    <property type="term" value="F:alanyl aminopeptidase activity"/>
    <property type="evidence" value="ECO:0007669"/>
    <property type="project" value="UniProtKB-EC"/>
</dbReference>
<feature type="binding site" evidence="19">
    <location>
        <position position="348"/>
    </location>
    <ligand>
        <name>Zn(2+)</name>
        <dbReference type="ChEBI" id="CHEBI:29105"/>
        <note>catalytic</note>
    </ligand>
</feature>
<organism evidence="25 26">
    <name type="scientific">Zophobas morio</name>
    <dbReference type="NCBI Taxonomy" id="2755281"/>
    <lineage>
        <taxon>Eukaryota</taxon>
        <taxon>Metazoa</taxon>
        <taxon>Ecdysozoa</taxon>
        <taxon>Arthropoda</taxon>
        <taxon>Hexapoda</taxon>
        <taxon>Insecta</taxon>
        <taxon>Pterygota</taxon>
        <taxon>Neoptera</taxon>
        <taxon>Endopterygota</taxon>
        <taxon>Coleoptera</taxon>
        <taxon>Polyphaga</taxon>
        <taxon>Cucujiformia</taxon>
        <taxon>Tenebrionidae</taxon>
        <taxon>Zophobas</taxon>
    </lineage>
</organism>
<keyword evidence="17" id="KW-0449">Lipoprotein</keyword>
<keyword evidence="13" id="KW-0482">Metalloprotease</keyword>
<dbReference type="PANTHER" id="PTHR11533:SF301">
    <property type="entry name" value="AMINOPEPTIDASE"/>
    <property type="match status" value="1"/>
</dbReference>
<evidence type="ECO:0000313" key="26">
    <source>
        <dbReference type="Proteomes" id="UP001168821"/>
    </source>
</evidence>
<dbReference type="InterPro" id="IPR016024">
    <property type="entry name" value="ARM-type_fold"/>
</dbReference>
<dbReference type="Gene3D" id="2.60.40.1910">
    <property type="match status" value="1"/>
</dbReference>
<dbReference type="Proteomes" id="UP001168821">
    <property type="component" value="Unassembled WGS sequence"/>
</dbReference>
<dbReference type="CDD" id="cd09601">
    <property type="entry name" value="M1_APN-Q_like"/>
    <property type="match status" value="1"/>
</dbReference>
<evidence type="ECO:0000256" key="3">
    <source>
        <dbReference type="ARBA" id="ARBA00010136"/>
    </source>
</evidence>
<keyword evidence="6" id="KW-1003">Cell membrane</keyword>
<evidence type="ECO:0000256" key="6">
    <source>
        <dbReference type="ARBA" id="ARBA00022475"/>
    </source>
</evidence>
<dbReference type="FunFam" id="1.10.390.10:FF:000019">
    <property type="entry name" value="Aminopeptidase"/>
    <property type="match status" value="1"/>
</dbReference>
<comment type="cofactor">
    <cofactor evidence="19">
        <name>Zn(2+)</name>
        <dbReference type="ChEBI" id="CHEBI:29105"/>
    </cofactor>
    <text evidence="19">Binds 1 zinc ion per subunit.</text>
</comment>
<feature type="site" description="Transition state stabilizer" evidence="20">
    <location>
        <position position="430"/>
    </location>
</feature>
<dbReference type="Pfam" id="PF17900">
    <property type="entry name" value="Peptidase_M1_N"/>
    <property type="match status" value="1"/>
</dbReference>
<evidence type="ECO:0000256" key="12">
    <source>
        <dbReference type="ARBA" id="ARBA00022833"/>
    </source>
</evidence>
<dbReference type="InterPro" id="IPR014782">
    <property type="entry name" value="Peptidase_M1_dom"/>
</dbReference>
<evidence type="ECO:0000256" key="11">
    <source>
        <dbReference type="ARBA" id="ARBA00022801"/>
    </source>
</evidence>
<dbReference type="GO" id="GO:0042277">
    <property type="term" value="F:peptide binding"/>
    <property type="evidence" value="ECO:0007669"/>
    <property type="project" value="TreeGrafter"/>
</dbReference>
<comment type="subcellular location">
    <subcellularLocation>
        <location evidence="2">Cell membrane</location>
        <topology evidence="2">Lipid-anchor</topology>
        <topology evidence="2">GPI-anchor</topology>
    </subcellularLocation>
</comment>
<feature type="active site" description="Proton acceptor" evidence="18">
    <location>
        <position position="345"/>
    </location>
</feature>
<comment type="caution">
    <text evidence="25">The sequence shown here is derived from an EMBL/GenBank/DDBJ whole genome shotgun (WGS) entry which is preliminary data.</text>
</comment>
<dbReference type="InterPro" id="IPR027268">
    <property type="entry name" value="Peptidase_M4/M1_CTD_sf"/>
</dbReference>
<keyword evidence="15" id="KW-1015">Disulfide bond</keyword>
<dbReference type="Pfam" id="PF11838">
    <property type="entry name" value="ERAP1_C"/>
    <property type="match status" value="1"/>
</dbReference>
<dbReference type="AlphaFoldDB" id="A0AA38IWA5"/>
<dbReference type="FunFam" id="2.60.40.1730:FF:000013">
    <property type="entry name" value="Aminopeptidase"/>
    <property type="match status" value="1"/>
</dbReference>
<keyword evidence="10" id="KW-0732">Signal</keyword>